<sequence length="332" mass="38014">MPELRKDPIIGRWVIIATERAKRPSDFSVVPEKMKGGFCPFCPGNEDKTPSEVLAYRSDGSLPNSPGWSLRVVPNRFPALRIEGDMGKIGDGMFDRMNGIGAHEVIIEAPGHDAGLDNLSERAMEDIIWSYRDRITDLRRDPRFRYIMIFKNQGAAAGASLEHTHSQLIALPVVPKRVIEELAGALNYYRYKERCVYCDIMTQELADGRRVVYENPDILVISPYAPRFPFETWIIPKTHSSSFEDSQKHEYENLARAFSVTLKKLCKALNHPPYNFVLHTAPLIERNIVHYHWHFELMPILTKVAGFEWGTGFYINPTPPEEAARFLRELEI</sequence>
<proteinExistence type="inferred from homology"/>
<evidence type="ECO:0000256" key="6">
    <source>
        <dbReference type="ARBA" id="ARBA00023277"/>
    </source>
</evidence>
<dbReference type="Proteomes" id="UP000769766">
    <property type="component" value="Unassembled WGS sequence"/>
</dbReference>
<dbReference type="InterPro" id="IPR005849">
    <property type="entry name" value="GalP_Utransf_N"/>
</dbReference>
<evidence type="ECO:0000256" key="1">
    <source>
        <dbReference type="ARBA" id="ARBA00010951"/>
    </source>
</evidence>
<dbReference type="PIRSF" id="PIRSF000808">
    <property type="entry name" value="GalT"/>
    <property type="match status" value="1"/>
</dbReference>
<organism evidence="12 13">
    <name type="scientific">Tectimicrobiota bacterium</name>
    <dbReference type="NCBI Taxonomy" id="2528274"/>
    <lineage>
        <taxon>Bacteria</taxon>
        <taxon>Pseudomonadati</taxon>
        <taxon>Nitrospinota/Tectimicrobiota group</taxon>
        <taxon>Candidatus Tectimicrobiota</taxon>
    </lineage>
</organism>
<evidence type="ECO:0000313" key="13">
    <source>
        <dbReference type="Proteomes" id="UP000769766"/>
    </source>
</evidence>
<evidence type="ECO:0000256" key="5">
    <source>
        <dbReference type="ARBA" id="ARBA00022833"/>
    </source>
</evidence>
<dbReference type="Pfam" id="PF02744">
    <property type="entry name" value="GalP_UDP_tr_C"/>
    <property type="match status" value="1"/>
</dbReference>
<name>A0A932CMP4_UNCTE</name>
<gene>
    <name evidence="12" type="primary">galT</name>
    <name evidence="12" type="ORF">HYY20_03600</name>
</gene>
<keyword evidence="2" id="KW-0808">Transferase</keyword>
<feature type="domain" description="Galactose-1-phosphate uridyl transferase N-terminal" evidence="10">
    <location>
        <begin position="3"/>
        <end position="175"/>
    </location>
</feature>
<evidence type="ECO:0000256" key="9">
    <source>
        <dbReference type="PIRSR" id="PIRSR000808-3"/>
    </source>
</evidence>
<evidence type="ECO:0000256" key="4">
    <source>
        <dbReference type="ARBA" id="ARBA00022723"/>
    </source>
</evidence>
<dbReference type="InterPro" id="IPR036265">
    <property type="entry name" value="HIT-like_sf"/>
</dbReference>
<dbReference type="InterPro" id="IPR053177">
    <property type="entry name" value="ADP-glucose_phosphorylase"/>
</dbReference>
<comment type="caution">
    <text evidence="12">The sequence shown here is derived from an EMBL/GenBank/DDBJ whole genome shotgun (WGS) entry which is preliminary data.</text>
</comment>
<evidence type="ECO:0000256" key="3">
    <source>
        <dbReference type="ARBA" id="ARBA00022695"/>
    </source>
</evidence>
<evidence type="ECO:0000259" key="10">
    <source>
        <dbReference type="Pfam" id="PF01087"/>
    </source>
</evidence>
<dbReference type="AlphaFoldDB" id="A0A932CMP4"/>
<evidence type="ECO:0000256" key="8">
    <source>
        <dbReference type="PIRSR" id="PIRSR000808-1"/>
    </source>
</evidence>
<comment type="similarity">
    <text evidence="1">Belongs to the galactose-1-phosphate uridylyltransferase type 1 family.</text>
</comment>
<dbReference type="PANTHER" id="PTHR42763">
    <property type="entry name" value="ADP-GLUCOSE PHOSPHORYLASE"/>
    <property type="match status" value="1"/>
</dbReference>
<keyword evidence="3 12" id="KW-0548">Nucleotidyltransferase</keyword>
<accession>A0A932CMP4</accession>
<keyword evidence="4 9" id="KW-0479">Metal-binding</keyword>
<feature type="binding site" evidence="9">
    <location>
        <position position="39"/>
    </location>
    <ligand>
        <name>Zn(2+)</name>
        <dbReference type="ChEBI" id="CHEBI:29105"/>
    </ligand>
</feature>
<feature type="domain" description="Galactose-1-phosphate uridyl transferase C-terminal" evidence="11">
    <location>
        <begin position="188"/>
        <end position="297"/>
    </location>
</feature>
<keyword evidence="5 9" id="KW-0862">Zinc</keyword>
<dbReference type="NCBIfam" id="TIGR00209">
    <property type="entry name" value="galT_1"/>
    <property type="match status" value="1"/>
</dbReference>
<reference evidence="12" key="1">
    <citation type="submission" date="2020-07" db="EMBL/GenBank/DDBJ databases">
        <title>Huge and variable diversity of episymbiotic CPR bacteria and DPANN archaea in groundwater ecosystems.</title>
        <authorList>
            <person name="He C.Y."/>
            <person name="Keren R."/>
            <person name="Whittaker M."/>
            <person name="Farag I.F."/>
            <person name="Doudna J."/>
            <person name="Cate J.H.D."/>
            <person name="Banfield J.F."/>
        </authorList>
    </citation>
    <scope>NUCLEOTIDE SEQUENCE</scope>
    <source>
        <strain evidence="12">NC_groundwater_672_Ag_B-0.1um_62_36</strain>
    </source>
</reference>
<evidence type="ECO:0000256" key="2">
    <source>
        <dbReference type="ARBA" id="ARBA00022679"/>
    </source>
</evidence>
<dbReference type="InterPro" id="IPR005850">
    <property type="entry name" value="GalP_Utransf_C"/>
</dbReference>
<dbReference type="Gene3D" id="3.30.428.10">
    <property type="entry name" value="HIT-like"/>
    <property type="match status" value="2"/>
</dbReference>
<dbReference type="PANTHER" id="PTHR42763:SF1">
    <property type="entry name" value="UDP-GLUCOSE--HEXOSE-1-PHOSPHATE URIDYLYLTRANSFERASE"/>
    <property type="match status" value="1"/>
</dbReference>
<dbReference type="GO" id="GO:0006012">
    <property type="term" value="P:galactose metabolic process"/>
    <property type="evidence" value="ECO:0007669"/>
    <property type="project" value="UniProtKB-UniRule"/>
</dbReference>
<comment type="cofactor">
    <cofactor evidence="9">
        <name>Zn(2+)</name>
        <dbReference type="ChEBI" id="CHEBI:29105"/>
    </cofactor>
    <text evidence="9">Binds 1 zinc ion per subunit.</text>
</comment>
<dbReference type="InterPro" id="IPR001937">
    <property type="entry name" value="GalP_UDPtransf1"/>
</dbReference>
<feature type="binding site" evidence="9">
    <location>
        <position position="42"/>
    </location>
    <ligand>
        <name>Zn(2+)</name>
        <dbReference type="ChEBI" id="CHEBI:29105"/>
    </ligand>
</feature>
<feature type="active site" description="Tele-UMP-histidine intermediate" evidence="8">
    <location>
        <position position="165"/>
    </location>
</feature>
<dbReference type="EC" id="2.7.7.12" evidence="7"/>
<evidence type="ECO:0000256" key="7">
    <source>
        <dbReference type="NCBIfam" id="TIGR00209"/>
    </source>
</evidence>
<dbReference type="SUPFAM" id="SSF54197">
    <property type="entry name" value="HIT-like"/>
    <property type="match status" value="2"/>
</dbReference>
<dbReference type="GO" id="GO:0008270">
    <property type="term" value="F:zinc ion binding"/>
    <property type="evidence" value="ECO:0007669"/>
    <property type="project" value="InterPro"/>
</dbReference>
<feature type="binding site" evidence="9">
    <location>
        <position position="163"/>
    </location>
    <ligand>
        <name>Zn(2+)</name>
        <dbReference type="ChEBI" id="CHEBI:29105"/>
    </ligand>
</feature>
<protein>
    <recommendedName>
        <fullName evidence="7">Galactose-1-phosphate uridylyltransferase</fullName>
        <ecNumber evidence="7">2.7.7.12</ecNumber>
    </recommendedName>
</protein>
<dbReference type="EMBL" id="JACPRF010000110">
    <property type="protein sequence ID" value="MBI2875944.1"/>
    <property type="molecule type" value="Genomic_DNA"/>
</dbReference>
<evidence type="ECO:0000313" key="12">
    <source>
        <dbReference type="EMBL" id="MBI2875944.1"/>
    </source>
</evidence>
<evidence type="ECO:0000259" key="11">
    <source>
        <dbReference type="Pfam" id="PF02744"/>
    </source>
</evidence>
<dbReference type="Pfam" id="PF01087">
    <property type="entry name" value="GalP_UDP_transf"/>
    <property type="match status" value="1"/>
</dbReference>
<feature type="binding site" evidence="9">
    <location>
        <position position="112"/>
    </location>
    <ligand>
        <name>Zn(2+)</name>
        <dbReference type="ChEBI" id="CHEBI:29105"/>
    </ligand>
</feature>
<dbReference type="GO" id="GO:0008108">
    <property type="term" value="F:UDP-glucose:hexose-1-phosphate uridylyltransferase activity"/>
    <property type="evidence" value="ECO:0007669"/>
    <property type="project" value="UniProtKB-UniRule"/>
</dbReference>
<keyword evidence="6" id="KW-0119">Carbohydrate metabolism</keyword>